<evidence type="ECO:0000256" key="6">
    <source>
        <dbReference type="ARBA" id="ARBA00022801"/>
    </source>
</evidence>
<name>A0ABQ2GYA6_9PSED</name>
<dbReference type="PANTHER" id="PTHR42926:SF1">
    <property type="entry name" value="CIRCADIAN CLOCK OSCILLATOR PROTEIN KAIC 1"/>
    <property type="match status" value="1"/>
</dbReference>
<evidence type="ECO:0000256" key="3">
    <source>
        <dbReference type="ARBA" id="ARBA00022679"/>
    </source>
</evidence>
<sequence length="480" mass="52447">MSQLVRLKSGIEGLDALLKGGFVSGSSYLIQGRPGSGKTILASQIAFNYIRTGGQAVFATLLSESHDRLFSFLSTLAFFDESQVGDNIKYLSAFDTLESEGLDAVIKLLRKEIIRNKATLLVVDGLLNARSQADTPLDTKKFIAELQAHAAFAGCTLLFLTSATMDEGSPELTMVDGMISLEEQGVGVRSIRRMTVRKSRGSGAIAGQHEYQINDQGIVVYPRFEALFNTPTASLKTSKKKIPSGIPMLDKALFGGLCKSSASLILGPSGSGKTVTGLNFILESTPAEPGLIFGFYETPEQLDLKAAALDLDLQSLVEQDAVRIHWQPTTELRLDSVGYALINAVREHGIKRVLIDSVAAMARSASEQNRLVEFFSALFNELRAMDVTVWSTWEIQELLESDITAPAPHLCSLVDNVFLLRFEEKKKELTSLFSIIKVRNSAFDRTQKQVVIGKGGLTLIHPMKKQKRKEDIAASSTSNH</sequence>
<reference evidence="9" key="1">
    <citation type="journal article" date="2019" name="Int. J. Syst. Evol. Microbiol.">
        <title>The Global Catalogue of Microorganisms (GCM) 10K type strain sequencing project: providing services to taxonomists for standard genome sequencing and annotation.</title>
        <authorList>
            <consortium name="The Broad Institute Genomics Platform"/>
            <consortium name="The Broad Institute Genome Sequencing Center for Infectious Disease"/>
            <person name="Wu L."/>
            <person name="Ma J."/>
        </authorList>
    </citation>
    <scope>NUCLEOTIDE SEQUENCE [LARGE SCALE GENOMIC DNA]</scope>
    <source>
        <strain evidence="9">JCM 13501</strain>
    </source>
</reference>
<organism evidence="8 9">
    <name type="scientific">Pseudomonas asuensis</name>
    <dbReference type="NCBI Taxonomy" id="1825787"/>
    <lineage>
        <taxon>Bacteria</taxon>
        <taxon>Pseudomonadati</taxon>
        <taxon>Pseudomonadota</taxon>
        <taxon>Gammaproteobacteria</taxon>
        <taxon>Pseudomonadales</taxon>
        <taxon>Pseudomonadaceae</taxon>
        <taxon>Pseudomonas</taxon>
    </lineage>
</organism>
<proteinExistence type="predicted"/>
<evidence type="ECO:0000313" key="9">
    <source>
        <dbReference type="Proteomes" id="UP000616499"/>
    </source>
</evidence>
<keyword evidence="9" id="KW-1185">Reference proteome</keyword>
<keyword evidence="5" id="KW-0418">Kinase</keyword>
<evidence type="ECO:0000256" key="1">
    <source>
        <dbReference type="ARBA" id="ARBA00012513"/>
    </source>
</evidence>
<protein>
    <recommendedName>
        <fullName evidence="1">non-specific serine/threonine protein kinase</fullName>
        <ecNumber evidence="1">2.7.11.1</ecNumber>
    </recommendedName>
</protein>
<evidence type="ECO:0000256" key="4">
    <source>
        <dbReference type="ARBA" id="ARBA00022737"/>
    </source>
</evidence>
<gene>
    <name evidence="8" type="ORF">GCM10009425_33090</name>
</gene>
<dbReference type="Proteomes" id="UP000616499">
    <property type="component" value="Unassembled WGS sequence"/>
</dbReference>
<dbReference type="Pfam" id="PF06745">
    <property type="entry name" value="ATPase"/>
    <property type="match status" value="2"/>
</dbReference>
<feature type="domain" description="KaiC" evidence="7">
    <location>
        <begin position="5"/>
        <end position="234"/>
    </location>
</feature>
<dbReference type="SMART" id="SM00382">
    <property type="entry name" value="AAA"/>
    <property type="match status" value="2"/>
</dbReference>
<feature type="domain" description="KaiC" evidence="7">
    <location>
        <begin position="240"/>
        <end position="474"/>
    </location>
</feature>
<accession>A0ABQ2GYA6</accession>
<dbReference type="PIRSF" id="PIRSF039117">
    <property type="entry name" value="KaiC"/>
    <property type="match status" value="1"/>
</dbReference>
<dbReference type="InterPro" id="IPR051347">
    <property type="entry name" value="Circadian_clock_KaiC-rel"/>
</dbReference>
<dbReference type="RefSeq" id="WP_188867223.1">
    <property type="nucleotide sequence ID" value="NZ_BMNW01000007.1"/>
</dbReference>
<evidence type="ECO:0000259" key="7">
    <source>
        <dbReference type="PROSITE" id="PS51146"/>
    </source>
</evidence>
<dbReference type="EC" id="2.7.11.1" evidence="1"/>
<dbReference type="InterPro" id="IPR010624">
    <property type="entry name" value="KaiC_dom"/>
</dbReference>
<keyword evidence="3" id="KW-0808">Transferase</keyword>
<dbReference type="PANTHER" id="PTHR42926">
    <property type="match status" value="1"/>
</dbReference>
<dbReference type="SUPFAM" id="SSF52540">
    <property type="entry name" value="P-loop containing nucleoside triphosphate hydrolases"/>
    <property type="match status" value="2"/>
</dbReference>
<keyword evidence="2" id="KW-0597">Phosphoprotein</keyword>
<dbReference type="EMBL" id="BMNW01000007">
    <property type="protein sequence ID" value="GGM19581.1"/>
    <property type="molecule type" value="Genomic_DNA"/>
</dbReference>
<evidence type="ECO:0000256" key="5">
    <source>
        <dbReference type="ARBA" id="ARBA00022777"/>
    </source>
</evidence>
<dbReference type="InterPro" id="IPR003593">
    <property type="entry name" value="AAA+_ATPase"/>
</dbReference>
<evidence type="ECO:0000313" key="8">
    <source>
        <dbReference type="EMBL" id="GGM19581.1"/>
    </source>
</evidence>
<dbReference type="PROSITE" id="PS51146">
    <property type="entry name" value="KAIC"/>
    <property type="match status" value="2"/>
</dbReference>
<dbReference type="Gene3D" id="3.40.50.300">
    <property type="entry name" value="P-loop containing nucleotide triphosphate hydrolases"/>
    <property type="match status" value="2"/>
</dbReference>
<dbReference type="InterPro" id="IPR027417">
    <property type="entry name" value="P-loop_NTPase"/>
</dbReference>
<keyword evidence="6" id="KW-0378">Hydrolase</keyword>
<evidence type="ECO:0000256" key="2">
    <source>
        <dbReference type="ARBA" id="ARBA00022553"/>
    </source>
</evidence>
<dbReference type="InterPro" id="IPR014774">
    <property type="entry name" value="KaiC-like_dom"/>
</dbReference>
<comment type="caution">
    <text evidence="8">The sequence shown here is derived from an EMBL/GenBank/DDBJ whole genome shotgun (WGS) entry which is preliminary data.</text>
</comment>
<keyword evidence="4" id="KW-0677">Repeat</keyword>
<dbReference type="InterPro" id="IPR030665">
    <property type="entry name" value="KaiC"/>
</dbReference>